<dbReference type="InterPro" id="IPR046849">
    <property type="entry name" value="E2_motif"/>
</dbReference>
<feature type="repeat" description="PPR" evidence="2">
    <location>
        <begin position="150"/>
        <end position="180"/>
    </location>
</feature>
<organism evidence="3 4">
    <name type="scientific">Elaeis guineensis var. tenera</name>
    <name type="common">Oil palm</name>
    <dbReference type="NCBI Taxonomy" id="51953"/>
    <lineage>
        <taxon>Eukaryota</taxon>
        <taxon>Viridiplantae</taxon>
        <taxon>Streptophyta</taxon>
        <taxon>Embryophyta</taxon>
        <taxon>Tracheophyta</taxon>
        <taxon>Spermatophyta</taxon>
        <taxon>Magnoliopsida</taxon>
        <taxon>Liliopsida</taxon>
        <taxon>Arecaceae</taxon>
        <taxon>Arecoideae</taxon>
        <taxon>Cocoseae</taxon>
        <taxon>Elaeidinae</taxon>
        <taxon>Elaeis</taxon>
    </lineage>
</organism>
<dbReference type="GO" id="GO:0009451">
    <property type="term" value="P:RNA modification"/>
    <property type="evidence" value="ECO:0007669"/>
    <property type="project" value="InterPro"/>
</dbReference>
<protein>
    <submittedName>
        <fullName evidence="4">Pentatricopeptide repeat-containing protein At5g08510</fullName>
    </submittedName>
</protein>
<dbReference type="PANTHER" id="PTHR47926:SF540">
    <property type="entry name" value="PENTATRICOPEPTIDE REPEAT-CONTAINING PROTEIN"/>
    <property type="match status" value="1"/>
</dbReference>
<dbReference type="RefSeq" id="XP_010940859.1">
    <property type="nucleotide sequence ID" value="XM_010942557.2"/>
</dbReference>
<dbReference type="PANTHER" id="PTHR47926">
    <property type="entry name" value="PENTATRICOPEPTIDE REPEAT-CONTAINING PROTEIN"/>
    <property type="match status" value="1"/>
</dbReference>
<evidence type="ECO:0000256" key="1">
    <source>
        <dbReference type="ARBA" id="ARBA00022737"/>
    </source>
</evidence>
<reference evidence="4" key="1">
    <citation type="submission" date="2025-08" db="UniProtKB">
        <authorList>
            <consortium name="RefSeq"/>
        </authorList>
    </citation>
    <scope>IDENTIFICATION</scope>
</reference>
<dbReference type="InParanoid" id="A0A6I9SJS8"/>
<dbReference type="InterPro" id="IPR011990">
    <property type="entry name" value="TPR-like_helical_dom_sf"/>
</dbReference>
<dbReference type="InterPro" id="IPR002885">
    <property type="entry name" value="PPR_rpt"/>
</dbReference>
<dbReference type="InterPro" id="IPR046960">
    <property type="entry name" value="PPR_At4g14850-like_plant"/>
</dbReference>
<dbReference type="Pfam" id="PF20430">
    <property type="entry name" value="Eplus_motif"/>
    <property type="match status" value="1"/>
</dbReference>
<sequence>MNQIKQIHAHSLRHGIDYIQLLVLKLLQIPNIPYARSLLDSNPTPPSTFLYNKLLQTYAARGPFDQCLALFARMRRRPLHHPPNLHSFVFLFSACASFARPAHGRALHADFVKSGFTFDAFVATSLLDMYAKAGLLASARRLFDEMPHRDVALWNSMIGGYAKCGELAKAKELFDMMPLRNVISWTSMISGYSQNGKYEEAIEVFVRMWEEGEVRPNEVTLASVLPACANLGAMGLGERIDVYARENGLIGNVFVSNALVEMYAKCGNIERARWVFDELGERRNLCSWNSMIMGLAVHGRWRECLELFHGMRARGIVPDDITFVGVLLACIHGGLVAEGQHFFESMEKEFSLAPKLEHYGCMVDLLGRAGLLKEAYSLITNMPMEPDSVIWGALLGACSFHGEVQLAETAVEFLFKLEPWNPGNHVILSNIYASSGRWDCVAKVWKLMKGKQHKKSAGYSFIELGGSMHKFLVEDKSHPRFKEIYALLDEITAIMKLLGYVPNLDLQVES</sequence>
<dbReference type="FunFam" id="1.25.40.10:FF:000184">
    <property type="entry name" value="Pentatricopeptide repeat-containing protein, chloroplastic"/>
    <property type="match status" value="1"/>
</dbReference>
<evidence type="ECO:0000313" key="4">
    <source>
        <dbReference type="RefSeq" id="XP_010940859.1"/>
    </source>
</evidence>
<proteinExistence type="predicted"/>
<feature type="repeat" description="PPR" evidence="2">
    <location>
        <begin position="119"/>
        <end position="149"/>
    </location>
</feature>
<dbReference type="AlphaFoldDB" id="A0A6I9SJS8"/>
<dbReference type="KEGG" id="egu:105059308"/>
<feature type="repeat" description="PPR" evidence="2">
    <location>
        <begin position="47"/>
        <end position="81"/>
    </location>
</feature>
<dbReference type="Gene3D" id="1.25.40.10">
    <property type="entry name" value="Tetratricopeptide repeat domain"/>
    <property type="match status" value="4"/>
</dbReference>
<dbReference type="Pfam" id="PF20431">
    <property type="entry name" value="E_motif"/>
    <property type="match status" value="1"/>
</dbReference>
<evidence type="ECO:0000256" key="2">
    <source>
        <dbReference type="PROSITE-ProRule" id="PRU00708"/>
    </source>
</evidence>
<dbReference type="PROSITE" id="PS51375">
    <property type="entry name" value="PPR"/>
    <property type="match status" value="6"/>
</dbReference>
<dbReference type="Pfam" id="PF13041">
    <property type="entry name" value="PPR_2"/>
    <property type="match status" value="1"/>
</dbReference>
<accession>A0A6I9SJS8</accession>
<keyword evidence="3" id="KW-1185">Reference proteome</keyword>
<name>A0A6I9SJS8_ELAGV</name>
<feature type="repeat" description="PPR" evidence="2">
    <location>
        <begin position="252"/>
        <end position="282"/>
    </location>
</feature>
<dbReference type="InterPro" id="IPR046848">
    <property type="entry name" value="E_motif"/>
</dbReference>
<gene>
    <name evidence="4" type="primary">LOC105059308</name>
</gene>
<dbReference type="Pfam" id="PF01535">
    <property type="entry name" value="PPR"/>
    <property type="match status" value="6"/>
</dbReference>
<feature type="repeat" description="PPR" evidence="2">
    <location>
        <begin position="284"/>
        <end position="318"/>
    </location>
</feature>
<dbReference type="NCBIfam" id="TIGR00756">
    <property type="entry name" value="PPR"/>
    <property type="match status" value="4"/>
</dbReference>
<dbReference type="Proteomes" id="UP000504607">
    <property type="component" value="Chromosome 16"/>
</dbReference>
<dbReference type="GeneID" id="105059308"/>
<dbReference type="GO" id="GO:0003723">
    <property type="term" value="F:RNA binding"/>
    <property type="evidence" value="ECO:0007669"/>
    <property type="project" value="InterPro"/>
</dbReference>
<feature type="repeat" description="PPR" evidence="2">
    <location>
        <begin position="181"/>
        <end position="215"/>
    </location>
</feature>
<evidence type="ECO:0000313" key="3">
    <source>
        <dbReference type="Proteomes" id="UP000504607"/>
    </source>
</evidence>
<dbReference type="FunFam" id="1.25.40.10:FF:000348">
    <property type="entry name" value="Pentatricopeptide repeat-containing protein chloroplastic"/>
    <property type="match status" value="1"/>
</dbReference>
<keyword evidence="1" id="KW-0677">Repeat</keyword>
<dbReference type="SUPFAM" id="SSF48452">
    <property type="entry name" value="TPR-like"/>
    <property type="match status" value="1"/>
</dbReference>
<dbReference type="OrthoDB" id="185373at2759"/>